<evidence type="ECO:0000313" key="2">
    <source>
        <dbReference type="EMBL" id="ADB42608.1"/>
    </source>
</evidence>
<organism evidence="2 3">
    <name type="scientific">Spirosoma linguale (strain ATCC 33905 / DSM 74 / LMG 10896 / Claus 1)</name>
    <dbReference type="NCBI Taxonomy" id="504472"/>
    <lineage>
        <taxon>Bacteria</taxon>
        <taxon>Pseudomonadati</taxon>
        <taxon>Bacteroidota</taxon>
        <taxon>Cytophagia</taxon>
        <taxon>Cytophagales</taxon>
        <taxon>Cytophagaceae</taxon>
        <taxon>Spirosoma</taxon>
    </lineage>
</organism>
<protein>
    <submittedName>
        <fullName evidence="2">Uncharacterized protein</fullName>
    </submittedName>
</protein>
<feature type="transmembrane region" description="Helical" evidence="1">
    <location>
        <begin position="105"/>
        <end position="125"/>
    </location>
</feature>
<keyword evidence="1" id="KW-0812">Transmembrane</keyword>
<dbReference type="KEGG" id="sli:Slin_6651"/>
<feature type="transmembrane region" description="Helical" evidence="1">
    <location>
        <begin position="221"/>
        <end position="249"/>
    </location>
</feature>
<dbReference type="Proteomes" id="UP000002028">
    <property type="component" value="Plasmid pSLIN01"/>
</dbReference>
<keyword evidence="1" id="KW-0472">Membrane</keyword>
<reference evidence="2 3" key="1">
    <citation type="journal article" date="2010" name="Stand. Genomic Sci.">
        <title>Complete genome sequence of Spirosoma linguale type strain (1).</title>
        <authorList>
            <person name="Lail K."/>
            <person name="Sikorski J."/>
            <person name="Saunders E."/>
            <person name="Lapidus A."/>
            <person name="Glavina Del Rio T."/>
            <person name="Copeland A."/>
            <person name="Tice H."/>
            <person name="Cheng J.-F."/>
            <person name="Lucas S."/>
            <person name="Nolan M."/>
            <person name="Bruce D."/>
            <person name="Goodwin L."/>
            <person name="Pitluck S."/>
            <person name="Ivanova N."/>
            <person name="Mavromatis K."/>
            <person name="Ovchinnikova G."/>
            <person name="Pati A."/>
            <person name="Chen A."/>
            <person name="Palaniappan K."/>
            <person name="Land M."/>
            <person name="Hauser L."/>
            <person name="Chang Y.-J."/>
            <person name="Jeffries C.D."/>
            <person name="Chain P."/>
            <person name="Brettin T."/>
            <person name="Detter J.C."/>
            <person name="Schuetze A."/>
            <person name="Rohde M."/>
            <person name="Tindall B.J."/>
            <person name="Goeker M."/>
            <person name="Bristow J."/>
            <person name="Eisen J.A."/>
            <person name="Markowitz V."/>
            <person name="Hugenholtz P."/>
            <person name="Kyrpides N.C."/>
            <person name="Klenk H.-P."/>
            <person name="Chen F."/>
        </authorList>
    </citation>
    <scope>NUCLEOTIDE SEQUENCE [LARGE SCALE GENOMIC DNA]</scope>
    <source>
        <strain evidence="3">ATCC 33905 / DSM 74 / LMG 10896 / Claus 1</strain>
    </source>
</reference>
<name>D2QUX6_SPILD</name>
<dbReference type="RefSeq" id="WP_012931090.1">
    <property type="nucleotide sequence ID" value="NC_013731.1"/>
</dbReference>
<dbReference type="HOGENOM" id="CLU_096052_0_0_10"/>
<feature type="transmembrane region" description="Helical" evidence="1">
    <location>
        <begin position="7"/>
        <end position="24"/>
    </location>
</feature>
<feature type="transmembrane region" description="Helical" evidence="1">
    <location>
        <begin position="30"/>
        <end position="53"/>
    </location>
</feature>
<evidence type="ECO:0000256" key="1">
    <source>
        <dbReference type="SAM" id="Phobius"/>
    </source>
</evidence>
<sequence>MKNERTIIGGLLAFQLVLWLGFLFHHSPRFPGSLTGGVLAVLGALLMILPPLIYSAVKRIEGVKQFVTKRVSLGTLLTGHVYTGIIGSILAILHTGHHFQNNLGIWLTAMMLLTVFSGFVGRYYLAYASMEVREKKDLLNSLATEYNQLTAAMAQPQNADMTYVASHDVVGRDLNSFWGTEPAVVDLNAPLKLRAERLTESIADLEYAIATHDILKRRTTYWLVAHIATSSAFYVLLVFHIWSAIYFGLRWFN</sequence>
<accession>D2QUX6</accession>
<keyword evidence="1" id="KW-1133">Transmembrane helix</keyword>
<dbReference type="AlphaFoldDB" id="D2QUX6"/>
<keyword evidence="2" id="KW-0614">Plasmid</keyword>
<dbReference type="EMBL" id="CP001770">
    <property type="protein sequence ID" value="ADB42608.1"/>
    <property type="molecule type" value="Genomic_DNA"/>
</dbReference>
<feature type="transmembrane region" description="Helical" evidence="1">
    <location>
        <begin position="73"/>
        <end position="93"/>
    </location>
</feature>
<proteinExistence type="predicted"/>
<evidence type="ECO:0000313" key="3">
    <source>
        <dbReference type="Proteomes" id="UP000002028"/>
    </source>
</evidence>
<gene>
    <name evidence="2" type="ordered locus">Slin_6651</name>
</gene>
<keyword evidence="3" id="KW-1185">Reference proteome</keyword>
<geneLocation type="plasmid" evidence="2 3">
    <name>pSLIN01</name>
</geneLocation>